<accession>A0A5J4WXC2</accession>
<evidence type="ECO:0000256" key="1">
    <source>
        <dbReference type="SAM" id="SignalP"/>
    </source>
</evidence>
<dbReference type="AlphaFoldDB" id="A0A5J4WXC2"/>
<evidence type="ECO:0000313" key="2">
    <source>
        <dbReference type="EMBL" id="KAA6399724.1"/>
    </source>
</evidence>
<proteinExistence type="predicted"/>
<feature type="signal peptide" evidence="1">
    <location>
        <begin position="1"/>
        <end position="21"/>
    </location>
</feature>
<dbReference type="EMBL" id="SNRW01000695">
    <property type="protein sequence ID" value="KAA6399724.1"/>
    <property type="molecule type" value="Genomic_DNA"/>
</dbReference>
<organism evidence="2 3">
    <name type="scientific">Streblomastix strix</name>
    <dbReference type="NCBI Taxonomy" id="222440"/>
    <lineage>
        <taxon>Eukaryota</taxon>
        <taxon>Metamonada</taxon>
        <taxon>Preaxostyla</taxon>
        <taxon>Oxymonadida</taxon>
        <taxon>Streblomastigidae</taxon>
        <taxon>Streblomastix</taxon>
    </lineage>
</organism>
<dbReference type="Proteomes" id="UP000324800">
    <property type="component" value="Unassembled WGS sequence"/>
</dbReference>
<comment type="caution">
    <text evidence="2">The sequence shown here is derived from an EMBL/GenBank/DDBJ whole genome shotgun (WGS) entry which is preliminary data.</text>
</comment>
<keyword evidence="1" id="KW-0732">Signal</keyword>
<reference evidence="2 3" key="1">
    <citation type="submission" date="2019-03" db="EMBL/GenBank/DDBJ databases">
        <title>Single cell metagenomics reveals metabolic interactions within the superorganism composed of flagellate Streblomastix strix and complex community of Bacteroidetes bacteria on its surface.</title>
        <authorList>
            <person name="Treitli S.C."/>
            <person name="Kolisko M."/>
            <person name="Husnik F."/>
            <person name="Keeling P."/>
            <person name="Hampl V."/>
        </authorList>
    </citation>
    <scope>NUCLEOTIDE SEQUENCE [LARGE SCALE GENOMIC DNA]</scope>
    <source>
        <strain evidence="2">ST1C</strain>
    </source>
</reference>
<evidence type="ECO:0000313" key="3">
    <source>
        <dbReference type="Proteomes" id="UP000324800"/>
    </source>
</evidence>
<gene>
    <name evidence="2" type="ORF">EZS28_004756</name>
</gene>
<protein>
    <submittedName>
        <fullName evidence="2">Uncharacterized protein</fullName>
    </submittedName>
</protein>
<name>A0A5J4WXC2_9EUKA</name>
<feature type="chain" id="PRO_5023896096" evidence="1">
    <location>
        <begin position="22"/>
        <end position="121"/>
    </location>
</feature>
<sequence>MDSLLRFSVFIFLSIATPLLAKDLRVRQLSKSLDGSLELELQTSSFSKSFQIALNPNQKTLLKRIMGSRAHYRAGILQTREINIEISLWNREEERADEDGTSGDGGKYWRISFQRKGLWNG</sequence>